<evidence type="ECO:0000256" key="6">
    <source>
        <dbReference type="ARBA" id="ARBA00022741"/>
    </source>
</evidence>
<evidence type="ECO:0000256" key="4">
    <source>
        <dbReference type="ARBA" id="ARBA00022692"/>
    </source>
</evidence>
<dbReference type="FunFam" id="1.10.510.10:FF:000468">
    <property type="entry name" value="PTI1-like tyrosine-protein kinase 3"/>
    <property type="match status" value="1"/>
</dbReference>
<evidence type="ECO:0000313" key="18">
    <source>
        <dbReference type="Proteomes" id="UP000886520"/>
    </source>
</evidence>
<reference evidence="17" key="1">
    <citation type="submission" date="2021-01" db="EMBL/GenBank/DDBJ databases">
        <title>Adiantum capillus-veneris genome.</title>
        <authorList>
            <person name="Fang Y."/>
            <person name="Liao Q."/>
        </authorList>
    </citation>
    <scope>NUCLEOTIDE SEQUENCE</scope>
    <source>
        <strain evidence="17">H3</strain>
        <tissue evidence="17">Leaf</tissue>
    </source>
</reference>
<dbReference type="Gene3D" id="3.30.200.20">
    <property type="entry name" value="Phosphorylase Kinase, domain 1"/>
    <property type="match status" value="1"/>
</dbReference>
<organism evidence="17 18">
    <name type="scientific">Adiantum capillus-veneris</name>
    <name type="common">Maidenhair fern</name>
    <dbReference type="NCBI Taxonomy" id="13818"/>
    <lineage>
        <taxon>Eukaryota</taxon>
        <taxon>Viridiplantae</taxon>
        <taxon>Streptophyta</taxon>
        <taxon>Embryophyta</taxon>
        <taxon>Tracheophyta</taxon>
        <taxon>Polypodiopsida</taxon>
        <taxon>Polypodiidae</taxon>
        <taxon>Polypodiales</taxon>
        <taxon>Pteridineae</taxon>
        <taxon>Pteridaceae</taxon>
        <taxon>Vittarioideae</taxon>
        <taxon>Adiantum</taxon>
    </lineage>
</organism>
<dbReference type="SUPFAM" id="SSF56112">
    <property type="entry name" value="Protein kinase-like (PK-like)"/>
    <property type="match status" value="1"/>
</dbReference>
<gene>
    <name evidence="17" type="ORF">GOP47_0010303</name>
</gene>
<dbReference type="Pfam" id="PF00069">
    <property type="entry name" value="Pkinase"/>
    <property type="match status" value="1"/>
</dbReference>
<protein>
    <recommendedName>
        <fullName evidence="16">Protein kinase domain-containing protein</fullName>
    </recommendedName>
</protein>
<dbReference type="EMBL" id="JABFUD020000010">
    <property type="protein sequence ID" value="KAI5074342.1"/>
    <property type="molecule type" value="Genomic_DNA"/>
</dbReference>
<dbReference type="PROSITE" id="PS00107">
    <property type="entry name" value="PROTEIN_KINASE_ATP"/>
    <property type="match status" value="1"/>
</dbReference>
<evidence type="ECO:0000256" key="1">
    <source>
        <dbReference type="ARBA" id="ARBA00004162"/>
    </source>
</evidence>
<feature type="region of interest" description="Disordered" evidence="14">
    <location>
        <begin position="1"/>
        <end position="32"/>
    </location>
</feature>
<keyword evidence="11" id="KW-1015">Disulfide bond</keyword>
<keyword evidence="10 15" id="KW-0472">Membrane</keyword>
<comment type="caution">
    <text evidence="17">The sequence shown here is derived from an EMBL/GenBank/DDBJ whole genome shotgun (WGS) entry which is preliminary data.</text>
</comment>
<dbReference type="PANTHER" id="PTHR47989">
    <property type="entry name" value="OS01G0750732 PROTEIN"/>
    <property type="match status" value="1"/>
</dbReference>
<dbReference type="SMART" id="SM00220">
    <property type="entry name" value="S_TKc"/>
    <property type="match status" value="1"/>
</dbReference>
<sequence length="498" mass="55263">FKAIAADMASVPSPAPSHSSVPSSPSVSLPTLPSNPSITLPALPPYPHSTPPAKNHVNKTHNASSVINHSNASSGPASHLTLIAVLGVLVTVSALLLLWLLVFLIKRQKKQLEKPCTEVAGVPAWSKDILQSPKNPLRKWLRDSTTFRRFNYSEIQKATDNFSTIIGKGGFGTVYKAYFNDGLVAAVKRMYRVSRQREKEFCKEMEFLGRLHHRHLVTLRGFCITKTERFLVYEYMENGSLKEHLQAGHSKAPLDWRTRIQVAIDVAAALEYLHFFCDPPLCHRDIKSSNILLDQHFVAKVADFGLAHATPTPTSTAPYEQMSTDVRGTPGYLDPEYVITRQLTLKSDIYSYGVLLLELVTGRGAVQDNRNLVSWSQPYLATDTKVPLMVDPDLEDNYDPDELRSLVKLVKMCTQKEGKARPTIRQVLSFLYERLDKEGSNAMPKSMIGNTQSGAFVAVVGTNMVETSGFSSTFSSNTHSTKAYRFDTTSVTSASEKQ</sequence>
<proteinExistence type="inferred from homology"/>
<evidence type="ECO:0000256" key="11">
    <source>
        <dbReference type="ARBA" id="ARBA00023157"/>
    </source>
</evidence>
<evidence type="ECO:0000256" key="10">
    <source>
        <dbReference type="ARBA" id="ARBA00023136"/>
    </source>
</evidence>
<dbReference type="CDD" id="cd14066">
    <property type="entry name" value="STKc_IRAK"/>
    <property type="match status" value="1"/>
</dbReference>
<comment type="subcellular location">
    <subcellularLocation>
        <location evidence="1">Cell membrane</location>
        <topology evidence="1">Single-pass membrane protein</topology>
    </subcellularLocation>
</comment>
<keyword evidence="6 12" id="KW-0547">Nucleotide-binding</keyword>
<evidence type="ECO:0000256" key="5">
    <source>
        <dbReference type="ARBA" id="ARBA00022729"/>
    </source>
</evidence>
<evidence type="ECO:0000256" key="15">
    <source>
        <dbReference type="SAM" id="Phobius"/>
    </source>
</evidence>
<evidence type="ECO:0000256" key="14">
    <source>
        <dbReference type="SAM" id="MobiDB-lite"/>
    </source>
</evidence>
<keyword evidence="4 15" id="KW-0812">Transmembrane</keyword>
<keyword evidence="3" id="KW-0808">Transferase</keyword>
<evidence type="ECO:0000256" key="7">
    <source>
        <dbReference type="ARBA" id="ARBA00022777"/>
    </source>
</evidence>
<dbReference type="InterPro" id="IPR011009">
    <property type="entry name" value="Kinase-like_dom_sf"/>
</dbReference>
<dbReference type="FunFam" id="3.30.200.20:FF:000420">
    <property type="entry name" value="Putative receptor-like protein kinase"/>
    <property type="match status" value="1"/>
</dbReference>
<evidence type="ECO:0000256" key="12">
    <source>
        <dbReference type="PROSITE-ProRule" id="PRU10141"/>
    </source>
</evidence>
<dbReference type="PANTHER" id="PTHR47989:SF36">
    <property type="entry name" value="PROTEIN KINASE DOMAIN-CONTAINING PROTEIN"/>
    <property type="match status" value="1"/>
</dbReference>
<keyword evidence="9 15" id="KW-1133">Transmembrane helix</keyword>
<feature type="binding site" evidence="12">
    <location>
        <position position="188"/>
    </location>
    <ligand>
        <name>ATP</name>
        <dbReference type="ChEBI" id="CHEBI:30616"/>
    </ligand>
</feature>
<evidence type="ECO:0000256" key="9">
    <source>
        <dbReference type="ARBA" id="ARBA00022989"/>
    </source>
</evidence>
<keyword evidence="18" id="KW-1185">Reference proteome</keyword>
<feature type="non-terminal residue" evidence="17">
    <location>
        <position position="1"/>
    </location>
</feature>
<evidence type="ECO:0000256" key="13">
    <source>
        <dbReference type="RuleBase" id="RU000304"/>
    </source>
</evidence>
<evidence type="ECO:0000259" key="16">
    <source>
        <dbReference type="PROSITE" id="PS50011"/>
    </source>
</evidence>
<evidence type="ECO:0000313" key="17">
    <source>
        <dbReference type="EMBL" id="KAI5074342.1"/>
    </source>
</evidence>
<dbReference type="PROSITE" id="PS00108">
    <property type="entry name" value="PROTEIN_KINASE_ST"/>
    <property type="match status" value="1"/>
</dbReference>
<feature type="compositionally biased region" description="Low complexity" evidence="14">
    <location>
        <begin position="10"/>
        <end position="32"/>
    </location>
</feature>
<name>A0A9D4UV07_ADICA</name>
<dbReference type="InterPro" id="IPR000719">
    <property type="entry name" value="Prot_kinase_dom"/>
</dbReference>
<dbReference type="GO" id="GO:0005524">
    <property type="term" value="F:ATP binding"/>
    <property type="evidence" value="ECO:0007669"/>
    <property type="project" value="UniProtKB-UniRule"/>
</dbReference>
<dbReference type="AlphaFoldDB" id="A0A9D4UV07"/>
<accession>A0A9D4UV07</accession>
<keyword evidence="2" id="KW-1003">Cell membrane</keyword>
<evidence type="ECO:0000256" key="3">
    <source>
        <dbReference type="ARBA" id="ARBA00022679"/>
    </source>
</evidence>
<dbReference type="Gene3D" id="1.10.510.10">
    <property type="entry name" value="Transferase(Phosphotransferase) domain 1"/>
    <property type="match status" value="1"/>
</dbReference>
<keyword evidence="8 12" id="KW-0067">ATP-binding</keyword>
<dbReference type="PROSITE" id="PS50011">
    <property type="entry name" value="PROTEIN_KINASE_DOM"/>
    <property type="match status" value="1"/>
</dbReference>
<evidence type="ECO:0000256" key="2">
    <source>
        <dbReference type="ARBA" id="ARBA00022475"/>
    </source>
</evidence>
<feature type="transmembrane region" description="Helical" evidence="15">
    <location>
        <begin position="80"/>
        <end position="105"/>
    </location>
</feature>
<comment type="similarity">
    <text evidence="13">Belongs to the protein kinase superfamily.</text>
</comment>
<feature type="domain" description="Protein kinase" evidence="16">
    <location>
        <begin position="160"/>
        <end position="435"/>
    </location>
</feature>
<dbReference type="OrthoDB" id="543156at2759"/>
<dbReference type="GO" id="GO:0004674">
    <property type="term" value="F:protein serine/threonine kinase activity"/>
    <property type="evidence" value="ECO:0007669"/>
    <property type="project" value="UniProtKB-KW"/>
</dbReference>
<keyword evidence="13" id="KW-0723">Serine/threonine-protein kinase</keyword>
<feature type="region of interest" description="Disordered" evidence="14">
    <location>
        <begin position="40"/>
        <end position="59"/>
    </location>
</feature>
<dbReference type="GO" id="GO:0005886">
    <property type="term" value="C:plasma membrane"/>
    <property type="evidence" value="ECO:0007669"/>
    <property type="project" value="UniProtKB-SubCell"/>
</dbReference>
<dbReference type="InterPro" id="IPR008271">
    <property type="entry name" value="Ser/Thr_kinase_AS"/>
</dbReference>
<keyword evidence="7" id="KW-0418">Kinase</keyword>
<evidence type="ECO:0000256" key="8">
    <source>
        <dbReference type="ARBA" id="ARBA00022840"/>
    </source>
</evidence>
<dbReference type="InterPro" id="IPR017441">
    <property type="entry name" value="Protein_kinase_ATP_BS"/>
</dbReference>
<dbReference type="Proteomes" id="UP000886520">
    <property type="component" value="Chromosome 10"/>
</dbReference>
<keyword evidence="5" id="KW-0732">Signal</keyword>